<evidence type="ECO:0000313" key="2">
    <source>
        <dbReference type="EMBL" id="EHY31148.1"/>
    </source>
</evidence>
<dbReference type="EMBL" id="AFBQ01000214">
    <property type="protein sequence ID" value="EHY31148.1"/>
    <property type="molecule type" value="Genomic_DNA"/>
</dbReference>
<name>H3KFF9_9BURK</name>
<dbReference type="NCBIfam" id="NF033573">
    <property type="entry name" value="transpos_IS200"/>
    <property type="match status" value="1"/>
</dbReference>
<dbReference type="AlphaFoldDB" id="H3KFF9"/>
<comment type="caution">
    <text evidence="2">The sequence shown here is derived from an EMBL/GenBank/DDBJ whole genome shotgun (WGS) entry which is preliminary data.</text>
</comment>
<dbReference type="STRING" id="762967.HMPREF9440_01476"/>
<reference evidence="2 3" key="1">
    <citation type="submission" date="2011-11" db="EMBL/GenBank/DDBJ databases">
        <authorList>
            <person name="Weinstock G."/>
            <person name="Sodergren E."/>
            <person name="Clifton S."/>
            <person name="Fulton L."/>
            <person name="Fulton B."/>
            <person name="Courtney L."/>
            <person name="Fronick C."/>
            <person name="Harrison M."/>
            <person name="Strong C."/>
            <person name="Farmer C."/>
            <person name="Delahaunty K."/>
            <person name="Markovic C."/>
            <person name="Hall O."/>
            <person name="Minx P."/>
            <person name="Tomlinson C."/>
            <person name="Mitreva M."/>
            <person name="Hou S."/>
            <person name="Chen J."/>
            <person name="Wollam A."/>
            <person name="Pepin K.H."/>
            <person name="Johnson M."/>
            <person name="Bhonagiri V."/>
            <person name="Zhang X."/>
            <person name="Suruliraj S."/>
            <person name="Warren W."/>
            <person name="Chinwalla A."/>
            <person name="Mardis E.R."/>
            <person name="Wilson R.K."/>
        </authorList>
    </citation>
    <scope>NUCLEOTIDE SEQUENCE [LARGE SCALE GENOMIC DNA]</scope>
    <source>
        <strain evidence="2 3">YIT 11816</strain>
    </source>
</reference>
<dbReference type="OrthoDB" id="9798161at2"/>
<dbReference type="Gene3D" id="3.30.70.1290">
    <property type="entry name" value="Transposase IS200-like"/>
    <property type="match status" value="1"/>
</dbReference>
<dbReference type="SMART" id="SM01321">
    <property type="entry name" value="Y1_Tnp"/>
    <property type="match status" value="1"/>
</dbReference>
<dbReference type="PANTHER" id="PTHR33360">
    <property type="entry name" value="TRANSPOSASE FOR INSERTION SEQUENCE ELEMENT IS200"/>
    <property type="match status" value="1"/>
</dbReference>
<proteinExistence type="predicted"/>
<gene>
    <name evidence="2" type="ORF">HMPREF9440_01476</name>
</gene>
<dbReference type="GO" id="GO:0004803">
    <property type="term" value="F:transposase activity"/>
    <property type="evidence" value="ECO:0007669"/>
    <property type="project" value="InterPro"/>
</dbReference>
<dbReference type="PANTHER" id="PTHR33360:SF2">
    <property type="entry name" value="TRANSPOSASE FOR INSERTION SEQUENCE ELEMENT IS200"/>
    <property type="match status" value="1"/>
</dbReference>
<feature type="domain" description="Transposase IS200-like" evidence="1">
    <location>
        <begin position="1"/>
        <end position="120"/>
    </location>
</feature>
<keyword evidence="3" id="KW-1185">Reference proteome</keyword>
<evidence type="ECO:0000313" key="3">
    <source>
        <dbReference type="Proteomes" id="UP000004956"/>
    </source>
</evidence>
<dbReference type="GO" id="GO:0003677">
    <property type="term" value="F:DNA binding"/>
    <property type="evidence" value="ECO:0007669"/>
    <property type="project" value="InterPro"/>
</dbReference>
<dbReference type="PATRIC" id="fig|762967.3.peg.1160"/>
<sequence>MYQTAYHVVWCPKYRRRILTGDVAQTLGSLLAEICAERGYAVLTKEIQPDHIHLFLSFPPSESIANVVRVLKGATARKLFVAHPELKQTLWDGHLWSPSYYVGTAGNVSAEIIRKYIERTEHIKGRR</sequence>
<dbReference type="InterPro" id="IPR036515">
    <property type="entry name" value="Transposase_17_sf"/>
</dbReference>
<dbReference type="Proteomes" id="UP000004956">
    <property type="component" value="Unassembled WGS sequence"/>
</dbReference>
<accession>H3KFF9</accession>
<evidence type="ECO:0000259" key="1">
    <source>
        <dbReference type="SMART" id="SM01321"/>
    </source>
</evidence>
<protein>
    <submittedName>
        <fullName evidence="2">Transposase-like protein</fullName>
    </submittedName>
</protein>
<dbReference type="InterPro" id="IPR002686">
    <property type="entry name" value="Transposase_17"/>
</dbReference>
<dbReference type="HOGENOM" id="CLU_101320_2_0_4"/>
<dbReference type="SUPFAM" id="SSF143422">
    <property type="entry name" value="Transposase IS200-like"/>
    <property type="match status" value="1"/>
</dbReference>
<dbReference type="GO" id="GO:0006313">
    <property type="term" value="P:DNA transposition"/>
    <property type="evidence" value="ECO:0007669"/>
    <property type="project" value="InterPro"/>
</dbReference>
<organism evidence="2 3">
    <name type="scientific">Sutterella parvirubra YIT 11816</name>
    <dbReference type="NCBI Taxonomy" id="762967"/>
    <lineage>
        <taxon>Bacteria</taxon>
        <taxon>Pseudomonadati</taxon>
        <taxon>Pseudomonadota</taxon>
        <taxon>Betaproteobacteria</taxon>
        <taxon>Burkholderiales</taxon>
        <taxon>Sutterellaceae</taxon>
        <taxon>Sutterella</taxon>
    </lineage>
</organism>
<dbReference type="Pfam" id="PF01797">
    <property type="entry name" value="Y1_Tnp"/>
    <property type="match status" value="1"/>
</dbReference>